<protein>
    <submittedName>
        <fullName evidence="2">Uncharacterized protein</fullName>
    </submittedName>
</protein>
<evidence type="ECO:0000256" key="1">
    <source>
        <dbReference type="SAM" id="MobiDB-lite"/>
    </source>
</evidence>
<feature type="compositionally biased region" description="Polar residues" evidence="1">
    <location>
        <begin position="164"/>
        <end position="182"/>
    </location>
</feature>
<proteinExistence type="predicted"/>
<comment type="caution">
    <text evidence="2">The sequence shown here is derived from an EMBL/GenBank/DDBJ whole genome shotgun (WGS) entry which is preliminary data.</text>
</comment>
<dbReference type="Proteomes" id="UP000614601">
    <property type="component" value="Unassembled WGS sequence"/>
</dbReference>
<feature type="region of interest" description="Disordered" evidence="1">
    <location>
        <begin position="1"/>
        <end position="142"/>
    </location>
</feature>
<dbReference type="AlphaFoldDB" id="A0A811LFA0"/>
<gene>
    <name evidence="2" type="ORF">BOKJ2_LOCUS11706</name>
</gene>
<feature type="compositionally biased region" description="Basic and acidic residues" evidence="1">
    <location>
        <begin position="103"/>
        <end position="116"/>
    </location>
</feature>
<evidence type="ECO:0000313" key="3">
    <source>
        <dbReference type="Proteomes" id="UP000614601"/>
    </source>
</evidence>
<evidence type="ECO:0000313" key="2">
    <source>
        <dbReference type="EMBL" id="CAD5225695.1"/>
    </source>
</evidence>
<organism evidence="2 3">
    <name type="scientific">Bursaphelenchus okinawaensis</name>
    <dbReference type="NCBI Taxonomy" id="465554"/>
    <lineage>
        <taxon>Eukaryota</taxon>
        <taxon>Metazoa</taxon>
        <taxon>Ecdysozoa</taxon>
        <taxon>Nematoda</taxon>
        <taxon>Chromadorea</taxon>
        <taxon>Rhabditida</taxon>
        <taxon>Tylenchina</taxon>
        <taxon>Tylenchomorpha</taxon>
        <taxon>Aphelenchoidea</taxon>
        <taxon>Aphelenchoididae</taxon>
        <taxon>Bursaphelenchus</taxon>
    </lineage>
</organism>
<feature type="region of interest" description="Disordered" evidence="1">
    <location>
        <begin position="163"/>
        <end position="195"/>
    </location>
</feature>
<feature type="compositionally biased region" description="Basic residues" evidence="1">
    <location>
        <begin position="75"/>
        <end position="84"/>
    </location>
</feature>
<reference evidence="2" key="1">
    <citation type="submission" date="2020-09" db="EMBL/GenBank/DDBJ databases">
        <authorList>
            <person name="Kikuchi T."/>
        </authorList>
    </citation>
    <scope>NUCLEOTIDE SEQUENCE</scope>
    <source>
        <strain evidence="2">SH1</strain>
    </source>
</reference>
<dbReference type="Proteomes" id="UP000783686">
    <property type="component" value="Unassembled WGS sequence"/>
</dbReference>
<dbReference type="EMBL" id="CAJFCW020000005">
    <property type="protein sequence ID" value="CAG9121210.1"/>
    <property type="molecule type" value="Genomic_DNA"/>
</dbReference>
<dbReference type="EMBL" id="CAJFDH010000005">
    <property type="protein sequence ID" value="CAD5225695.1"/>
    <property type="molecule type" value="Genomic_DNA"/>
</dbReference>
<feature type="compositionally biased region" description="Basic and acidic residues" evidence="1">
    <location>
        <begin position="123"/>
        <end position="133"/>
    </location>
</feature>
<sequence length="195" mass="21992">MNFGLGLSRIKPNINFRRKKRPYIPPEGDGHYNSVKNKTLAKTQDSQTEKTAQKSNKKQKKSSNRSSSSSPHTSSSRRRRKNKDKKTEVEVTQQSSPVVSECCEDKKIDEKHEQKTQELTNDSSKERPKEHSFTTDGPTKYANSLNSTLLKVGHYTGKNDKDVTQATQLTQAKTMHTQQKSSATKHPKTSTAEEA</sequence>
<name>A0A811LFA0_9BILA</name>
<feature type="compositionally biased region" description="Polar residues" evidence="1">
    <location>
        <begin position="34"/>
        <end position="46"/>
    </location>
</feature>
<accession>A0A811LFA0</accession>
<keyword evidence="3" id="KW-1185">Reference proteome</keyword>
<feature type="compositionally biased region" description="Low complexity" evidence="1">
    <location>
        <begin position="64"/>
        <end position="74"/>
    </location>
</feature>